<evidence type="ECO:0000256" key="4">
    <source>
        <dbReference type="ARBA" id="ARBA00023136"/>
    </source>
</evidence>
<dbReference type="EMBL" id="KN837383">
    <property type="protein sequence ID" value="KIJ26114.1"/>
    <property type="molecule type" value="Genomic_DNA"/>
</dbReference>
<feature type="transmembrane region" description="Helical" evidence="5">
    <location>
        <begin position="161"/>
        <end position="179"/>
    </location>
</feature>
<dbReference type="InterPro" id="IPR009571">
    <property type="entry name" value="SUR7/Rim9-like_fungi"/>
</dbReference>
<dbReference type="AlphaFoldDB" id="A0A0C9TWB2"/>
<evidence type="ECO:0000256" key="3">
    <source>
        <dbReference type="ARBA" id="ARBA00022989"/>
    </source>
</evidence>
<dbReference type="PANTHER" id="PTHR28013:SF3">
    <property type="entry name" value="PROTEIN DCV1-RELATED"/>
    <property type="match status" value="1"/>
</dbReference>
<feature type="transmembrane region" description="Helical" evidence="5">
    <location>
        <begin position="117"/>
        <end position="141"/>
    </location>
</feature>
<comment type="subcellular location">
    <subcellularLocation>
        <location evidence="1">Membrane</location>
        <topology evidence="1">Multi-pass membrane protein</topology>
    </subcellularLocation>
</comment>
<evidence type="ECO:0000256" key="6">
    <source>
        <dbReference type="SAM" id="SignalP"/>
    </source>
</evidence>
<evidence type="ECO:0000256" key="1">
    <source>
        <dbReference type="ARBA" id="ARBA00004141"/>
    </source>
</evidence>
<keyword evidence="8" id="KW-1185">Reference proteome</keyword>
<evidence type="ECO:0000256" key="2">
    <source>
        <dbReference type="ARBA" id="ARBA00022692"/>
    </source>
</evidence>
<reference evidence="7 8" key="1">
    <citation type="submission" date="2014-06" db="EMBL/GenBank/DDBJ databases">
        <title>Evolutionary Origins and Diversification of the Mycorrhizal Mutualists.</title>
        <authorList>
            <consortium name="DOE Joint Genome Institute"/>
            <consortium name="Mycorrhizal Genomics Consortium"/>
            <person name="Kohler A."/>
            <person name="Kuo A."/>
            <person name="Nagy L.G."/>
            <person name="Floudas D."/>
            <person name="Copeland A."/>
            <person name="Barry K.W."/>
            <person name="Cichocki N."/>
            <person name="Veneault-Fourrey C."/>
            <person name="LaButti K."/>
            <person name="Lindquist E.A."/>
            <person name="Lipzen A."/>
            <person name="Lundell T."/>
            <person name="Morin E."/>
            <person name="Murat C."/>
            <person name="Riley R."/>
            <person name="Ohm R."/>
            <person name="Sun H."/>
            <person name="Tunlid A."/>
            <person name="Henrissat B."/>
            <person name="Grigoriev I.V."/>
            <person name="Hibbett D.S."/>
            <person name="Martin F."/>
        </authorList>
    </citation>
    <scope>NUCLEOTIDE SEQUENCE [LARGE SCALE GENOMIC DNA]</scope>
    <source>
        <strain evidence="7 8">SS14</strain>
    </source>
</reference>
<keyword evidence="4 5" id="KW-0472">Membrane</keyword>
<dbReference type="OrthoDB" id="2354757at2759"/>
<gene>
    <name evidence="7" type="ORF">M422DRAFT_38353</name>
</gene>
<dbReference type="InterPro" id="IPR051380">
    <property type="entry name" value="pH-response_reg_palI/RIM9"/>
</dbReference>
<accession>A0A0C9TWB2</accession>
<feature type="signal peptide" evidence="6">
    <location>
        <begin position="1"/>
        <end position="27"/>
    </location>
</feature>
<keyword evidence="2 5" id="KW-0812">Transmembrane</keyword>
<dbReference type="HOGENOM" id="CLU_076420_3_0_1"/>
<name>A0A0C9TWB2_SPHS4</name>
<proteinExistence type="predicted"/>
<dbReference type="GO" id="GO:0035838">
    <property type="term" value="C:growing cell tip"/>
    <property type="evidence" value="ECO:0007669"/>
    <property type="project" value="TreeGrafter"/>
</dbReference>
<keyword evidence="3 5" id="KW-1133">Transmembrane helix</keyword>
<sequence>MASPAIPGLFLCFAAMVLLIFVSVSSPTWEKISFLDVTQGGQTTHFGVFGYTGTSTHVGYFFDTVRLGLPGNTKLNNDVFHNLTFVLVLHPVAAGLAGLAVLFGLCGAAYSRIGTIFMTLTSTLALLVTLVVWIIDMVLWGIARDRFRDVGAKARYGNANWLTLGALIALILAFCAGAVGSCGSYRRRRAAAATY</sequence>
<dbReference type="Proteomes" id="UP000054279">
    <property type="component" value="Unassembled WGS sequence"/>
</dbReference>
<protein>
    <recommendedName>
        <fullName evidence="9">Pali-domain-containing protein</fullName>
    </recommendedName>
</protein>
<evidence type="ECO:0000256" key="5">
    <source>
        <dbReference type="SAM" id="Phobius"/>
    </source>
</evidence>
<dbReference type="GO" id="GO:0032153">
    <property type="term" value="C:cell division site"/>
    <property type="evidence" value="ECO:0007669"/>
    <property type="project" value="TreeGrafter"/>
</dbReference>
<dbReference type="GO" id="GO:0005886">
    <property type="term" value="C:plasma membrane"/>
    <property type="evidence" value="ECO:0007669"/>
    <property type="project" value="InterPro"/>
</dbReference>
<evidence type="ECO:0000313" key="7">
    <source>
        <dbReference type="EMBL" id="KIJ26114.1"/>
    </source>
</evidence>
<evidence type="ECO:0008006" key="9">
    <source>
        <dbReference type="Google" id="ProtNLM"/>
    </source>
</evidence>
<organism evidence="7 8">
    <name type="scientific">Sphaerobolus stellatus (strain SS14)</name>
    <dbReference type="NCBI Taxonomy" id="990650"/>
    <lineage>
        <taxon>Eukaryota</taxon>
        <taxon>Fungi</taxon>
        <taxon>Dikarya</taxon>
        <taxon>Basidiomycota</taxon>
        <taxon>Agaricomycotina</taxon>
        <taxon>Agaricomycetes</taxon>
        <taxon>Phallomycetidae</taxon>
        <taxon>Geastrales</taxon>
        <taxon>Sphaerobolaceae</taxon>
        <taxon>Sphaerobolus</taxon>
    </lineage>
</organism>
<feature type="transmembrane region" description="Helical" evidence="5">
    <location>
        <begin position="83"/>
        <end position="105"/>
    </location>
</feature>
<evidence type="ECO:0000313" key="8">
    <source>
        <dbReference type="Proteomes" id="UP000054279"/>
    </source>
</evidence>
<keyword evidence="6" id="KW-0732">Signal</keyword>
<dbReference type="Pfam" id="PF06687">
    <property type="entry name" value="SUR7"/>
    <property type="match status" value="1"/>
</dbReference>
<dbReference type="PANTHER" id="PTHR28013">
    <property type="entry name" value="PROTEIN DCV1-RELATED"/>
    <property type="match status" value="1"/>
</dbReference>
<feature type="chain" id="PRO_5002220688" description="Pali-domain-containing protein" evidence="6">
    <location>
        <begin position="28"/>
        <end position="195"/>
    </location>
</feature>